<reference evidence="3" key="2">
    <citation type="journal article" date="2017" name="Nat. Plants">
        <title>The Aegilops tauschii genome reveals multiple impacts of transposons.</title>
        <authorList>
            <person name="Zhao G."/>
            <person name="Zou C."/>
            <person name="Li K."/>
            <person name="Wang K."/>
            <person name="Li T."/>
            <person name="Gao L."/>
            <person name="Zhang X."/>
            <person name="Wang H."/>
            <person name="Yang Z."/>
            <person name="Liu X."/>
            <person name="Jiang W."/>
            <person name="Mao L."/>
            <person name="Kong X."/>
            <person name="Jiao Y."/>
            <person name="Jia J."/>
        </authorList>
    </citation>
    <scope>NUCLEOTIDE SEQUENCE [LARGE SCALE GENOMIC DNA]</scope>
    <source>
        <strain evidence="3">cv. AL8/78</strain>
    </source>
</reference>
<evidence type="ECO:0000256" key="1">
    <source>
        <dbReference type="SAM" id="Phobius"/>
    </source>
</evidence>
<name>A0A453C1P2_AEGTS</name>
<reference evidence="3" key="1">
    <citation type="journal article" date="2014" name="Science">
        <title>Ancient hybridizations among the ancestral genomes of bread wheat.</title>
        <authorList>
            <consortium name="International Wheat Genome Sequencing Consortium,"/>
            <person name="Marcussen T."/>
            <person name="Sandve S.R."/>
            <person name="Heier L."/>
            <person name="Spannagl M."/>
            <person name="Pfeifer M."/>
            <person name="Jakobsen K.S."/>
            <person name="Wulff B.B."/>
            <person name="Steuernagel B."/>
            <person name="Mayer K.F."/>
            <person name="Olsen O.A."/>
        </authorList>
    </citation>
    <scope>NUCLEOTIDE SEQUENCE [LARGE SCALE GENOMIC DNA]</scope>
    <source>
        <strain evidence="3">cv. AL8/78</strain>
    </source>
</reference>
<keyword evidence="1" id="KW-0472">Membrane</keyword>
<dbReference type="EnsemblPlants" id="AET2Gv20703000.29">
    <property type="protein sequence ID" value="AET2Gv20703000.29"/>
    <property type="gene ID" value="AET2Gv20703000"/>
</dbReference>
<dbReference type="AlphaFoldDB" id="A0A453C1P2"/>
<reference evidence="2" key="4">
    <citation type="submission" date="2019-03" db="UniProtKB">
        <authorList>
            <consortium name="EnsemblPlants"/>
        </authorList>
    </citation>
    <scope>IDENTIFICATION</scope>
</reference>
<evidence type="ECO:0000313" key="2">
    <source>
        <dbReference type="EnsemblPlants" id="AET2Gv20703000.29"/>
    </source>
</evidence>
<keyword evidence="1" id="KW-1133">Transmembrane helix</keyword>
<keyword evidence="1" id="KW-0812">Transmembrane</keyword>
<sequence length="43" mass="5412">MGRREYHFSSFDFFNFVSFFFILFLHYILLQSTFQIFPCHFSF</sequence>
<reference evidence="2" key="3">
    <citation type="journal article" date="2017" name="Nature">
        <title>Genome sequence of the progenitor of the wheat D genome Aegilops tauschii.</title>
        <authorList>
            <person name="Luo M.C."/>
            <person name="Gu Y.Q."/>
            <person name="Puiu D."/>
            <person name="Wang H."/>
            <person name="Twardziok S.O."/>
            <person name="Deal K.R."/>
            <person name="Huo N."/>
            <person name="Zhu T."/>
            <person name="Wang L."/>
            <person name="Wang Y."/>
            <person name="McGuire P.E."/>
            <person name="Liu S."/>
            <person name="Long H."/>
            <person name="Ramasamy R.K."/>
            <person name="Rodriguez J.C."/>
            <person name="Van S.L."/>
            <person name="Yuan L."/>
            <person name="Wang Z."/>
            <person name="Xia Z."/>
            <person name="Xiao L."/>
            <person name="Anderson O.D."/>
            <person name="Ouyang S."/>
            <person name="Liang Y."/>
            <person name="Zimin A.V."/>
            <person name="Pertea G."/>
            <person name="Qi P."/>
            <person name="Bennetzen J.L."/>
            <person name="Dai X."/>
            <person name="Dawson M.W."/>
            <person name="Muller H.G."/>
            <person name="Kugler K."/>
            <person name="Rivarola-Duarte L."/>
            <person name="Spannagl M."/>
            <person name="Mayer K.F.X."/>
            <person name="Lu F.H."/>
            <person name="Bevan M.W."/>
            <person name="Leroy P."/>
            <person name="Li P."/>
            <person name="You F.M."/>
            <person name="Sun Q."/>
            <person name="Liu Z."/>
            <person name="Lyons E."/>
            <person name="Wicker T."/>
            <person name="Salzberg S.L."/>
            <person name="Devos K.M."/>
            <person name="Dvorak J."/>
        </authorList>
    </citation>
    <scope>NUCLEOTIDE SEQUENCE [LARGE SCALE GENOMIC DNA]</scope>
    <source>
        <strain evidence="2">cv. AL8/78</strain>
    </source>
</reference>
<evidence type="ECO:0000313" key="3">
    <source>
        <dbReference type="Proteomes" id="UP000015105"/>
    </source>
</evidence>
<dbReference type="Gramene" id="AET2Gv20703000.29">
    <property type="protein sequence ID" value="AET2Gv20703000.29"/>
    <property type="gene ID" value="AET2Gv20703000"/>
</dbReference>
<protein>
    <submittedName>
        <fullName evidence="2">Uncharacterized protein</fullName>
    </submittedName>
</protein>
<accession>A0A453C1P2</accession>
<keyword evidence="3" id="KW-1185">Reference proteome</keyword>
<feature type="transmembrane region" description="Helical" evidence="1">
    <location>
        <begin position="12"/>
        <end position="30"/>
    </location>
</feature>
<organism evidence="2 3">
    <name type="scientific">Aegilops tauschii subsp. strangulata</name>
    <name type="common">Goatgrass</name>
    <dbReference type="NCBI Taxonomy" id="200361"/>
    <lineage>
        <taxon>Eukaryota</taxon>
        <taxon>Viridiplantae</taxon>
        <taxon>Streptophyta</taxon>
        <taxon>Embryophyta</taxon>
        <taxon>Tracheophyta</taxon>
        <taxon>Spermatophyta</taxon>
        <taxon>Magnoliopsida</taxon>
        <taxon>Liliopsida</taxon>
        <taxon>Poales</taxon>
        <taxon>Poaceae</taxon>
        <taxon>BOP clade</taxon>
        <taxon>Pooideae</taxon>
        <taxon>Triticodae</taxon>
        <taxon>Triticeae</taxon>
        <taxon>Triticinae</taxon>
        <taxon>Aegilops</taxon>
    </lineage>
</organism>
<proteinExistence type="predicted"/>
<dbReference type="Proteomes" id="UP000015105">
    <property type="component" value="Chromosome 2D"/>
</dbReference>
<reference evidence="2" key="5">
    <citation type="journal article" date="2021" name="G3 (Bethesda)">
        <title>Aegilops tauschii genome assembly Aet v5.0 features greater sequence contiguity and improved annotation.</title>
        <authorList>
            <person name="Wang L."/>
            <person name="Zhu T."/>
            <person name="Rodriguez J.C."/>
            <person name="Deal K.R."/>
            <person name="Dubcovsky J."/>
            <person name="McGuire P.E."/>
            <person name="Lux T."/>
            <person name="Spannagl M."/>
            <person name="Mayer K.F.X."/>
            <person name="Baldrich P."/>
            <person name="Meyers B.C."/>
            <person name="Huo N."/>
            <person name="Gu Y.Q."/>
            <person name="Zhou H."/>
            <person name="Devos K.M."/>
            <person name="Bennetzen J.L."/>
            <person name="Unver T."/>
            <person name="Budak H."/>
            <person name="Gulick P.J."/>
            <person name="Galiba G."/>
            <person name="Kalapos B."/>
            <person name="Nelson D.R."/>
            <person name="Li P."/>
            <person name="You F.M."/>
            <person name="Luo M.C."/>
            <person name="Dvorak J."/>
        </authorList>
    </citation>
    <scope>NUCLEOTIDE SEQUENCE [LARGE SCALE GENOMIC DNA]</scope>
    <source>
        <strain evidence="2">cv. AL8/78</strain>
    </source>
</reference>